<organism evidence="2 3">
    <name type="scientific">Candidatus Thiomargarita nelsonii</name>
    <dbReference type="NCBI Taxonomy" id="1003181"/>
    <lineage>
        <taxon>Bacteria</taxon>
        <taxon>Pseudomonadati</taxon>
        <taxon>Pseudomonadota</taxon>
        <taxon>Gammaproteobacteria</taxon>
        <taxon>Thiotrichales</taxon>
        <taxon>Thiotrichaceae</taxon>
        <taxon>Thiomargarita</taxon>
    </lineage>
</organism>
<evidence type="ECO:0000313" key="2">
    <source>
        <dbReference type="EMBL" id="OAD23139.1"/>
    </source>
</evidence>
<reference evidence="2 3" key="1">
    <citation type="submission" date="2016-05" db="EMBL/GenBank/DDBJ databases">
        <title>Single-cell genome of chain-forming Candidatus Thiomargarita nelsonii and comparison to other large sulfur-oxidizing bacteria.</title>
        <authorList>
            <person name="Winkel M."/>
            <person name="Salman V."/>
            <person name="Woyke T."/>
            <person name="Schulz-Vogt H."/>
            <person name="Richter M."/>
            <person name="Flood B."/>
            <person name="Bailey J."/>
            <person name="Amann R."/>
            <person name="Mussmann M."/>
        </authorList>
    </citation>
    <scope>NUCLEOTIDE SEQUENCE [LARGE SCALE GENOMIC DNA]</scope>
    <source>
        <strain evidence="2 3">THI036</strain>
    </source>
</reference>
<dbReference type="Gene3D" id="3.90.1570.10">
    <property type="entry name" value="tt1808, chain A"/>
    <property type="match status" value="1"/>
</dbReference>
<dbReference type="SUPFAM" id="SSF52980">
    <property type="entry name" value="Restriction endonuclease-like"/>
    <property type="match status" value="1"/>
</dbReference>
<dbReference type="Proteomes" id="UP000076962">
    <property type="component" value="Unassembled WGS sequence"/>
</dbReference>
<dbReference type="InterPro" id="IPR011335">
    <property type="entry name" value="Restrct_endonuc-II-like"/>
</dbReference>
<evidence type="ECO:0000313" key="3">
    <source>
        <dbReference type="Proteomes" id="UP000076962"/>
    </source>
</evidence>
<keyword evidence="3" id="KW-1185">Reference proteome</keyword>
<name>A0A176S5K4_9GAMM</name>
<dbReference type="InterPro" id="IPR008538">
    <property type="entry name" value="Uma2"/>
</dbReference>
<protein>
    <submittedName>
        <fullName evidence="2">Protein containing DUF820</fullName>
    </submittedName>
</protein>
<sequence>MQVQVQQHYYTPEDYLAIEEDAEYRSEYHDGEILAMAGGTFNHNRIAGNIFAALNFSLKDQKAYDVAMGDVKVWIPDTQSFLYPDVMVTAEQLQYYENRKDTITNPLVIIEVLSKSTQDYDRGDKFRSYRTL</sequence>
<dbReference type="PANTHER" id="PTHR36558">
    <property type="entry name" value="GLR1098 PROTEIN"/>
    <property type="match status" value="1"/>
</dbReference>
<feature type="non-terminal residue" evidence="2">
    <location>
        <position position="132"/>
    </location>
</feature>
<dbReference type="InterPro" id="IPR012296">
    <property type="entry name" value="Nuclease_put_TT1808"/>
</dbReference>
<evidence type="ECO:0000259" key="1">
    <source>
        <dbReference type="Pfam" id="PF05685"/>
    </source>
</evidence>
<dbReference type="EMBL" id="LUTY01000528">
    <property type="protein sequence ID" value="OAD23139.1"/>
    <property type="molecule type" value="Genomic_DNA"/>
</dbReference>
<proteinExistence type="predicted"/>
<feature type="domain" description="Putative restriction endonuclease" evidence="1">
    <location>
        <begin position="12"/>
        <end position="130"/>
    </location>
</feature>
<gene>
    <name evidence="2" type="ORF">THIOM_001034</name>
</gene>
<dbReference type="CDD" id="cd06260">
    <property type="entry name" value="DUF820-like"/>
    <property type="match status" value="1"/>
</dbReference>
<dbReference type="Pfam" id="PF05685">
    <property type="entry name" value="Uma2"/>
    <property type="match status" value="1"/>
</dbReference>
<dbReference type="AlphaFoldDB" id="A0A176S5K4"/>
<comment type="caution">
    <text evidence="2">The sequence shown here is derived from an EMBL/GenBank/DDBJ whole genome shotgun (WGS) entry which is preliminary data.</text>
</comment>
<dbReference type="PANTHER" id="PTHR36558:SF1">
    <property type="entry name" value="RESTRICTION ENDONUCLEASE DOMAIN-CONTAINING PROTEIN-RELATED"/>
    <property type="match status" value="1"/>
</dbReference>
<accession>A0A176S5K4</accession>